<sequence length="48" mass="5760">MIEECDNCWPHRHIVKLPECHQNRFSISKSVFFCVLRQFIWLATGILI</sequence>
<dbReference type="EMBL" id="CAPB01000042">
    <property type="protein sequence ID" value="CCO95671.1"/>
    <property type="molecule type" value="Genomic_DNA"/>
</dbReference>
<organism evidence="1 2">
    <name type="scientific">Erwinia amylovora NBRC 12687 = CFBP 1232</name>
    <dbReference type="NCBI Taxonomy" id="1219359"/>
    <lineage>
        <taxon>Bacteria</taxon>
        <taxon>Pseudomonadati</taxon>
        <taxon>Pseudomonadota</taxon>
        <taxon>Gammaproteobacteria</taxon>
        <taxon>Enterobacterales</taxon>
        <taxon>Erwiniaceae</taxon>
        <taxon>Erwinia</taxon>
    </lineage>
</organism>
<gene>
    <name evidence="1" type="ORF">BN437_3773</name>
</gene>
<proteinExistence type="predicted"/>
<reference evidence="1 2" key="1">
    <citation type="submission" date="2012-11" db="EMBL/GenBank/DDBJ databases">
        <authorList>
            <person name="Linke B."/>
        </authorList>
    </citation>
    <scope>NUCLEOTIDE SEQUENCE [LARGE SCALE GENOMIC DNA]</scope>
    <source>
        <strain evidence="2">CFBP 1232</strain>
    </source>
</reference>
<dbReference type="AlphaFoldDB" id="A0A831A7D0"/>
<accession>A0A831A7D0</accession>
<protein>
    <submittedName>
        <fullName evidence="1">Uncharacterized protein</fullName>
    </submittedName>
</protein>
<evidence type="ECO:0000313" key="2">
    <source>
        <dbReference type="Proteomes" id="UP000013111"/>
    </source>
</evidence>
<name>A0A831A7D0_ERWAM</name>
<evidence type="ECO:0000313" key="1">
    <source>
        <dbReference type="EMBL" id="CCO95671.1"/>
    </source>
</evidence>
<dbReference type="Proteomes" id="UP000013111">
    <property type="component" value="Unassembled WGS sequence"/>
</dbReference>
<comment type="caution">
    <text evidence="1">The sequence shown here is derived from an EMBL/GenBank/DDBJ whole genome shotgun (WGS) entry which is preliminary data.</text>
</comment>
<reference evidence="1 2" key="2">
    <citation type="submission" date="2013-04" db="EMBL/GenBank/DDBJ databases">
        <title>Comparative genomics of 12 strains of Erwinia amylovora identifies a pan-genome with a large conserved core and provides insights into host specificity.</title>
        <authorList>
            <person name="Mann R.A."/>
            <person name="Smits T.H.M."/>
            <person name="Buehlmann A."/>
            <person name="Blom J."/>
            <person name="Goesmann A."/>
            <person name="Frey J.E."/>
            <person name="Plummer K.M."/>
            <person name="Beer S.V."/>
            <person name="Luck J."/>
            <person name="Duffy B."/>
            <person name="Rodoni B."/>
        </authorList>
    </citation>
    <scope>NUCLEOTIDE SEQUENCE [LARGE SCALE GENOMIC DNA]</scope>
    <source>
        <strain evidence="2">CFBP 1232</strain>
    </source>
</reference>